<dbReference type="SMART" id="SM00248">
    <property type="entry name" value="ANK"/>
    <property type="match status" value="6"/>
</dbReference>
<dbReference type="InterPro" id="IPR052076">
    <property type="entry name" value="TRP_cation_channel"/>
</dbReference>
<evidence type="ECO:0000256" key="8">
    <source>
        <dbReference type="ARBA" id="ARBA00023065"/>
    </source>
</evidence>
<dbReference type="InterPro" id="IPR036770">
    <property type="entry name" value="Ankyrin_rpt-contain_sf"/>
</dbReference>
<dbReference type="VEuPathDB" id="VectorBase:CQUJHB004773"/>
<evidence type="ECO:0000256" key="6">
    <source>
        <dbReference type="ARBA" id="ARBA00022989"/>
    </source>
</evidence>
<evidence type="ECO:0000256" key="1">
    <source>
        <dbReference type="ARBA" id="ARBA00004141"/>
    </source>
</evidence>
<feature type="transmembrane region" description="Helical" evidence="12">
    <location>
        <begin position="626"/>
        <end position="647"/>
    </location>
</feature>
<feature type="transmembrane region" description="Helical" evidence="12">
    <location>
        <begin position="653"/>
        <end position="674"/>
    </location>
</feature>
<dbReference type="InterPro" id="IPR002110">
    <property type="entry name" value="Ankyrin_rpt"/>
</dbReference>
<reference evidence="14" key="1">
    <citation type="submission" date="2007-03" db="EMBL/GenBank/DDBJ databases">
        <title>Annotation of Culex pipiens quinquefasciatus.</title>
        <authorList>
            <consortium name="The Broad Institute Genome Sequencing Platform"/>
            <person name="Atkinson P.W."/>
            <person name="Hemingway J."/>
            <person name="Christensen B.M."/>
            <person name="Higgs S."/>
            <person name="Kodira C."/>
            <person name="Hannick L."/>
            <person name="Megy K."/>
            <person name="O'Leary S."/>
            <person name="Pearson M."/>
            <person name="Haas B.J."/>
            <person name="Mauceli E."/>
            <person name="Wortman J.R."/>
            <person name="Lee N.H."/>
            <person name="Guigo R."/>
            <person name="Stanke M."/>
            <person name="Alvarado L."/>
            <person name="Amedeo P."/>
            <person name="Antoine C.H."/>
            <person name="Arensburger P."/>
            <person name="Bidwell S.L."/>
            <person name="Crawford M."/>
            <person name="Camaro F."/>
            <person name="Devon K."/>
            <person name="Engels R."/>
            <person name="Hammond M."/>
            <person name="Howarth C."/>
            <person name="Koehrsen M."/>
            <person name="Lawson D."/>
            <person name="Montgomery P."/>
            <person name="Nene V."/>
            <person name="Nusbaum C."/>
            <person name="Puiu D."/>
            <person name="Romero-Severson J."/>
            <person name="Severson D.W."/>
            <person name="Shumway M."/>
            <person name="Sisk P."/>
            <person name="Stolte C."/>
            <person name="Zeng Q."/>
            <person name="Eisenstadt E."/>
            <person name="Fraser-Liggett C."/>
            <person name="Strausberg R."/>
            <person name="Galagan J."/>
            <person name="Birren B."/>
            <person name="Collins F.H."/>
        </authorList>
    </citation>
    <scope>NUCLEOTIDE SEQUENCE [LARGE SCALE GENOMIC DNA]</scope>
    <source>
        <strain evidence="14">JHB</strain>
    </source>
</reference>
<keyword evidence="4 12" id="KW-0812">Transmembrane</keyword>
<sequence>MHPTVDIKQWKLDKAKIEKQLIEGLKDALLERDVESFKDQLDRNLPELDRLYQEQSNSDDDGAFKNKKLRRFFGEVICPRDDHVQFVAPFLDKIPIVNEPVQQLRNQHPLHIAIQAKAFSVVETLLTIDGINVNAQLKNQTPLMLLIKMITPENFEAVLQTIRLLASKGADINVGDYRAHPLSVVCQLTTIGVSEKRRLLELCKENFKCDVDSVFNGQARRDIEALFGDLCFGRQQSELSTASLKSLLLKGKEEEFVKGFYELYENLVREKKERDLYELLAQAAVKNRSLCVERMFSKCKHERVFETVEAKKKLSEVLKVVCCKGFVKVLKLFLKFISDSKVFNESALALICVRRLQKRRVPEMVECLDVLLQNSRINVDNADHLGMTALHFAVQHDMDEEALQIMTKGKPYLGQLNRFNKSPLHLMSATVLQRYLDWCISVEGVRSDDLGENIHINLAGFVPQTRTNRAEVTYTSTPTEETVENGISKSTFMNNAGQLFKAFMKEPKRSDLLPECSVLQRNSKEIDPFGYIADSKELRPLLKHPVIMSILLVKWFQIQRILYLKLGKSVLLAVLFTLYAITDTTKNTTLSWILWTCCFFLVATFAIVFVVVIFKSSNYCTAQRSSFKAQFNYTELIIFPLATVSLFNHSTTLLAIIIVLAGINIVTHMGSLPSSSLSTSIVMLETVSRNFLKSLLIYVIILLAFGFGFFVLYSDNNVQEDSGFSSFKTLESSIIKALVMLTGELDASSIEFKSNRASYILFLGFIFLVTLVIANLINGIAVSDISVIRQEAEVIALAKKVKTLAHYEEVNNRFNFNEKSFFSYYEPQLIVLPRENNKILAKPKRTPEPKDKAFHTWPLPRTVRKMFHLDNRCHCLDEDIVAAIRDILDARTSGHAGQLELNLKSYDERLLRLEEKIDLLLLRMSAGEKPPESAAGHQRWKKAATAMIGQYRLRNLPRRGDTLIKTLKEHILAKNIEQFQATLTQGVSDLNQLYARLPFEKNTLAPEDSFRNKCLRQFFGDLCSTEGSSQFITIFISILPLENEPIQQSKNQYPIHIALNAKAFANAETLLQLPTVNVDAMWQKQTPLMMLFKMATGVTFGAVKQLIMLLGEKGADINLGDYRAHPLSVLCNSTSLDLDQKRDLVEYCRQHFVCDLDSTFEGQARKDVEATFTDLKFDQRRSEITAATMESFLLEGKSQEFVNEFDEFIVKSPEPSKVYELLQKAVIRNRIRCIQKILIAVEQNPKDLDPLPYKEIISKTIKLVCAKGQPEILKLFLKHIEPAEIFNERPLGLVCVRNLAKKITNELCECLELLLEDSRIAFDKTDHENKGALEYAIEHNLGLVVRRMMGVDKHIRMPE</sequence>
<dbReference type="Gene3D" id="1.25.40.20">
    <property type="entry name" value="Ankyrin repeat-containing domain"/>
    <property type="match status" value="2"/>
</dbReference>
<dbReference type="SUPFAM" id="SSF48403">
    <property type="entry name" value="Ankyrin repeat"/>
    <property type="match status" value="1"/>
</dbReference>
<evidence type="ECO:0000256" key="4">
    <source>
        <dbReference type="ARBA" id="ARBA00022692"/>
    </source>
</evidence>
<dbReference type="STRING" id="7176.B0X567"/>
<dbReference type="GO" id="GO:1902495">
    <property type="term" value="C:transmembrane transporter complex"/>
    <property type="evidence" value="ECO:0007669"/>
    <property type="project" value="TreeGrafter"/>
</dbReference>
<dbReference type="eggNOG" id="KOG0510">
    <property type="taxonomic scope" value="Eukaryota"/>
</dbReference>
<keyword evidence="10" id="KW-0407">Ion channel</keyword>
<keyword evidence="8" id="KW-0406">Ion transport</keyword>
<feature type="transmembrane region" description="Helical" evidence="12">
    <location>
        <begin position="593"/>
        <end position="614"/>
    </location>
</feature>
<proteinExistence type="predicted"/>
<dbReference type="EnsemblMetazoa" id="CPIJ014495-RA">
    <property type="protein sequence ID" value="CPIJ014495-PA"/>
    <property type="gene ID" value="CPIJ014495"/>
</dbReference>
<name>B0X567_CULQU</name>
<keyword evidence="14" id="KW-0675">Receptor</keyword>
<keyword evidence="9 12" id="KW-0472">Membrane</keyword>
<evidence type="ECO:0000256" key="10">
    <source>
        <dbReference type="ARBA" id="ARBA00023303"/>
    </source>
</evidence>
<dbReference type="GO" id="GO:0022857">
    <property type="term" value="F:transmembrane transporter activity"/>
    <property type="evidence" value="ECO:0007669"/>
    <property type="project" value="TreeGrafter"/>
</dbReference>
<feature type="coiled-coil region" evidence="11">
    <location>
        <begin position="896"/>
        <end position="923"/>
    </location>
</feature>
<dbReference type="OrthoDB" id="8065205at2759"/>
<evidence type="ECO:0000313" key="15">
    <source>
        <dbReference type="EnsemblMetazoa" id="CPIJ014495-PA"/>
    </source>
</evidence>
<evidence type="ECO:0000259" key="13">
    <source>
        <dbReference type="Pfam" id="PF00520"/>
    </source>
</evidence>
<evidence type="ECO:0000256" key="7">
    <source>
        <dbReference type="ARBA" id="ARBA00023043"/>
    </source>
</evidence>
<dbReference type="Proteomes" id="UP000002320">
    <property type="component" value="Unassembled WGS sequence"/>
</dbReference>
<feature type="transmembrane region" description="Helical" evidence="12">
    <location>
        <begin position="759"/>
        <end position="781"/>
    </location>
</feature>
<reference evidence="15" key="2">
    <citation type="submission" date="2021-02" db="UniProtKB">
        <authorList>
            <consortium name="EnsemblMetazoa"/>
        </authorList>
    </citation>
    <scope>IDENTIFICATION</scope>
    <source>
        <strain evidence="15">JHB</strain>
    </source>
</reference>
<gene>
    <name evidence="15" type="primary">6047773</name>
    <name evidence="14" type="ORF">CpipJ_CPIJ014495</name>
</gene>
<dbReference type="OMA" id="HIAPNCQ"/>
<evidence type="ECO:0000256" key="3">
    <source>
        <dbReference type="ARBA" id="ARBA00022606"/>
    </source>
</evidence>
<dbReference type="Pfam" id="PF13637">
    <property type="entry name" value="Ank_4"/>
    <property type="match status" value="1"/>
</dbReference>
<dbReference type="PANTHER" id="PTHR47143:SF4">
    <property type="entry name" value="TRANSIENT RECEPTOR POTENTIAL CATION CHANNEL PROTEIN PAINLESS"/>
    <property type="match status" value="1"/>
</dbReference>
<dbReference type="PANTHER" id="PTHR47143">
    <property type="entry name" value="TRANSIENT RECEPTOR POTENTIAL CATION CHANNEL PROTEIN PAINLESS"/>
    <property type="match status" value="1"/>
</dbReference>
<dbReference type="KEGG" id="cqu:CpipJ_CPIJ014495"/>
<organism>
    <name type="scientific">Culex quinquefasciatus</name>
    <name type="common">Southern house mosquito</name>
    <name type="synonym">Culex pungens</name>
    <dbReference type="NCBI Taxonomy" id="7176"/>
    <lineage>
        <taxon>Eukaryota</taxon>
        <taxon>Metazoa</taxon>
        <taxon>Ecdysozoa</taxon>
        <taxon>Arthropoda</taxon>
        <taxon>Hexapoda</taxon>
        <taxon>Insecta</taxon>
        <taxon>Pterygota</taxon>
        <taxon>Neoptera</taxon>
        <taxon>Endopterygota</taxon>
        <taxon>Diptera</taxon>
        <taxon>Nematocera</taxon>
        <taxon>Culicoidea</taxon>
        <taxon>Culicidae</taxon>
        <taxon>Culicinae</taxon>
        <taxon>Culicini</taxon>
        <taxon>Culex</taxon>
        <taxon>Culex</taxon>
    </lineage>
</organism>
<keyword evidence="2" id="KW-0813">Transport</keyword>
<evidence type="ECO:0000256" key="11">
    <source>
        <dbReference type="SAM" id="Coils"/>
    </source>
</evidence>
<comment type="subcellular location">
    <subcellularLocation>
        <location evidence="1">Membrane</location>
        <topology evidence="1">Multi-pass membrane protein</topology>
    </subcellularLocation>
</comment>
<accession>B0X567</accession>
<keyword evidence="5" id="KW-0677">Repeat</keyword>
<dbReference type="EMBL" id="DS232367">
    <property type="protein sequence ID" value="EDS40713.1"/>
    <property type="molecule type" value="Genomic_DNA"/>
</dbReference>
<dbReference type="Pfam" id="PF00520">
    <property type="entry name" value="Ion_trans"/>
    <property type="match status" value="1"/>
</dbReference>
<evidence type="ECO:0000313" key="16">
    <source>
        <dbReference type="Proteomes" id="UP000002320"/>
    </source>
</evidence>
<keyword evidence="7" id="KW-0040">ANK repeat</keyword>
<keyword evidence="6 12" id="KW-1133">Transmembrane helix</keyword>
<keyword evidence="3" id="KW-0716">Sensory transduction</keyword>
<evidence type="ECO:0000313" key="14">
    <source>
        <dbReference type="EMBL" id="EDS40713.1"/>
    </source>
</evidence>
<dbReference type="InParanoid" id="B0X567"/>
<dbReference type="InterPro" id="IPR005821">
    <property type="entry name" value="Ion_trans_dom"/>
</dbReference>
<dbReference type="VEuPathDB" id="VectorBase:CQUJHB007530"/>
<dbReference type="HOGENOM" id="CLU_257132_0_0_1"/>
<evidence type="ECO:0000256" key="2">
    <source>
        <dbReference type="ARBA" id="ARBA00022448"/>
    </source>
</evidence>
<evidence type="ECO:0000256" key="9">
    <source>
        <dbReference type="ARBA" id="ARBA00023136"/>
    </source>
</evidence>
<dbReference type="GO" id="GO:0034220">
    <property type="term" value="P:monoatomic ion transmembrane transport"/>
    <property type="evidence" value="ECO:0007669"/>
    <property type="project" value="UniProtKB-KW"/>
</dbReference>
<evidence type="ECO:0000256" key="12">
    <source>
        <dbReference type="SAM" id="Phobius"/>
    </source>
</evidence>
<keyword evidence="11" id="KW-0175">Coiled coil</keyword>
<evidence type="ECO:0000256" key="5">
    <source>
        <dbReference type="ARBA" id="ARBA00022737"/>
    </source>
</evidence>
<feature type="transmembrane region" description="Helical" evidence="12">
    <location>
        <begin position="562"/>
        <end position="581"/>
    </location>
</feature>
<feature type="domain" description="Ion transport" evidence="13">
    <location>
        <begin position="577"/>
        <end position="792"/>
    </location>
</feature>
<keyword evidence="16" id="KW-1185">Reference proteome</keyword>
<dbReference type="VEuPathDB" id="VectorBase:CPIJ014495"/>
<feature type="transmembrane region" description="Helical" evidence="12">
    <location>
        <begin position="695"/>
        <end position="713"/>
    </location>
</feature>
<protein>
    <submittedName>
        <fullName evidence="14 15">Transient receptor potential cation channel protein painless</fullName>
    </submittedName>
</protein>